<dbReference type="AlphaFoldDB" id="F7XWX2"/>
<evidence type="ECO:0000256" key="11">
    <source>
        <dbReference type="ARBA" id="ARBA00023010"/>
    </source>
</evidence>
<comment type="subcellular location">
    <subcellularLocation>
        <location evidence="2">Cell inner membrane</location>
        <topology evidence="2">Single-pass membrane protein</topology>
    </subcellularLocation>
</comment>
<dbReference type="GO" id="GO:0005886">
    <property type="term" value="C:plasma membrane"/>
    <property type="evidence" value="ECO:0007669"/>
    <property type="project" value="UniProtKB-SubCell"/>
</dbReference>
<evidence type="ECO:0000256" key="7">
    <source>
        <dbReference type="ARBA" id="ARBA00022475"/>
    </source>
</evidence>
<gene>
    <name evidence="14" type="primary">yajC</name>
    <name evidence="14" type="ordered locus">midi_00885</name>
</gene>
<accession>F7XWX2</accession>
<keyword evidence="9" id="KW-0653">Protein transport</keyword>
<dbReference type="KEGG" id="mmn:midi_00885"/>
<keyword evidence="8 13" id="KW-0812">Transmembrane</keyword>
<dbReference type="PRINTS" id="PR01853">
    <property type="entry name" value="YAJCTRNLCASE"/>
</dbReference>
<dbReference type="HOGENOM" id="CLU_116157_2_0_5"/>
<organism evidence="14 15">
    <name type="scientific">Midichloria mitochondrii (strain IricVA)</name>
    <dbReference type="NCBI Taxonomy" id="696127"/>
    <lineage>
        <taxon>Bacteria</taxon>
        <taxon>Pseudomonadati</taxon>
        <taxon>Pseudomonadota</taxon>
        <taxon>Alphaproteobacteria</taxon>
        <taxon>Rickettsiales</taxon>
        <taxon>Candidatus Midichloriaceae</taxon>
        <taxon>Candidatus Midichloria</taxon>
    </lineage>
</organism>
<evidence type="ECO:0000256" key="3">
    <source>
        <dbReference type="ARBA" id="ARBA00006742"/>
    </source>
</evidence>
<evidence type="ECO:0000313" key="14">
    <source>
        <dbReference type="EMBL" id="AEI89171.1"/>
    </source>
</evidence>
<sequence length="135" mass="15033">MFNILGNKFMLNLFVVEAFAAEAASLSSGSLLSNLMPIALIMIVFYFLLLRPQQKKMREHQNMIKALEKGSTMVFGGGIIGTIVKSDEEHILSVEIAPDVKIRIRRESVTELIKDEVAKKLVASEEKLVGKKAKK</sequence>
<comment type="similarity">
    <text evidence="3">Belongs to the YajC family.</text>
</comment>
<keyword evidence="7" id="KW-1003">Cell membrane</keyword>
<dbReference type="STRING" id="696127.midi_00885"/>
<proteinExistence type="inferred from homology"/>
<dbReference type="OrthoDB" id="9811406at2"/>
<protein>
    <recommendedName>
        <fullName evidence="5">Sec translocon accessory complex subunit YajC</fullName>
    </recommendedName>
</protein>
<dbReference type="PANTHER" id="PTHR33909:SF1">
    <property type="entry name" value="SEC TRANSLOCON ACCESSORY COMPLEX SUBUNIT YAJC"/>
    <property type="match status" value="1"/>
</dbReference>
<dbReference type="NCBIfam" id="TIGR00739">
    <property type="entry name" value="yajC"/>
    <property type="match status" value="1"/>
</dbReference>
<name>F7XWX2_MIDMI</name>
<evidence type="ECO:0000256" key="13">
    <source>
        <dbReference type="SAM" id="Phobius"/>
    </source>
</evidence>
<dbReference type="EMBL" id="CP002130">
    <property type="protein sequence ID" value="AEI89171.1"/>
    <property type="molecule type" value="Genomic_DNA"/>
</dbReference>
<reference evidence="14 15" key="1">
    <citation type="journal article" date="2011" name="Mol. Biol. Evol.">
        <title>Phylogenomic evidence for the presence of a flagellum and cbb3 oxidase in the free-living mitochondrial ancestor.</title>
        <authorList>
            <person name="Sassera D."/>
            <person name="Lo N."/>
            <person name="Epis S."/>
            <person name="D'Auria G."/>
            <person name="Montagna M."/>
            <person name="Comandatore F."/>
            <person name="Horner D."/>
            <person name="Pereto J."/>
            <person name="Luciano A.M."/>
            <person name="Franciosi F."/>
            <person name="Ferri E."/>
            <person name="Crotti E."/>
            <person name="Bazzocchi C."/>
            <person name="Daffonchio D."/>
            <person name="Sacchi L."/>
            <person name="Moya A."/>
            <person name="Latorre A."/>
            <person name="Bandi C."/>
        </authorList>
    </citation>
    <scope>NUCLEOTIDE SEQUENCE [LARGE SCALE GENOMIC DNA]</scope>
    <source>
        <strain evidence="14 15">IricVA</strain>
    </source>
</reference>
<evidence type="ECO:0000256" key="5">
    <source>
        <dbReference type="ARBA" id="ARBA00014962"/>
    </source>
</evidence>
<evidence type="ECO:0000256" key="6">
    <source>
        <dbReference type="ARBA" id="ARBA00022448"/>
    </source>
</evidence>
<evidence type="ECO:0000256" key="8">
    <source>
        <dbReference type="ARBA" id="ARBA00022692"/>
    </source>
</evidence>
<comment type="subunit">
    <text evidence="4">Part of the SecDF-YidC-YajC translocase complex. The SecDF-YidC-YajC translocase forms a supercomplex with SecYEG, called the holo-translocon (HTL).</text>
</comment>
<dbReference type="InterPro" id="IPR003849">
    <property type="entry name" value="Preprotein_translocase_YajC"/>
</dbReference>
<dbReference type="Proteomes" id="UP000006639">
    <property type="component" value="Chromosome"/>
</dbReference>
<evidence type="ECO:0000256" key="1">
    <source>
        <dbReference type="ARBA" id="ARBA00002061"/>
    </source>
</evidence>
<dbReference type="SMART" id="SM01323">
    <property type="entry name" value="YajC"/>
    <property type="match status" value="1"/>
</dbReference>
<evidence type="ECO:0000256" key="4">
    <source>
        <dbReference type="ARBA" id="ARBA00011718"/>
    </source>
</evidence>
<keyword evidence="12 13" id="KW-0472">Membrane</keyword>
<keyword evidence="11" id="KW-0811">Translocation</keyword>
<dbReference type="GO" id="GO:0015031">
    <property type="term" value="P:protein transport"/>
    <property type="evidence" value="ECO:0007669"/>
    <property type="project" value="UniProtKB-KW"/>
</dbReference>
<dbReference type="Pfam" id="PF02699">
    <property type="entry name" value="YajC"/>
    <property type="match status" value="1"/>
</dbReference>
<evidence type="ECO:0000256" key="12">
    <source>
        <dbReference type="ARBA" id="ARBA00023136"/>
    </source>
</evidence>
<feature type="transmembrane region" description="Helical" evidence="13">
    <location>
        <begin position="30"/>
        <end position="50"/>
    </location>
</feature>
<comment type="function">
    <text evidence="1">The SecYEG-SecDF-YajC-YidC holo-translocon (HTL) protein secretase/insertase is a supercomplex required for protein secretion, insertion of proteins into membranes, and assembly of membrane protein complexes. While the SecYEG complex is essential for assembly of a number of proteins and complexes, the SecDF-YajC-YidC subcomplex facilitates these functions.</text>
</comment>
<keyword evidence="10 13" id="KW-1133">Transmembrane helix</keyword>
<evidence type="ECO:0000256" key="9">
    <source>
        <dbReference type="ARBA" id="ARBA00022927"/>
    </source>
</evidence>
<keyword evidence="15" id="KW-1185">Reference proteome</keyword>
<keyword evidence="6" id="KW-0813">Transport</keyword>
<evidence type="ECO:0000313" key="15">
    <source>
        <dbReference type="Proteomes" id="UP000006639"/>
    </source>
</evidence>
<evidence type="ECO:0000256" key="2">
    <source>
        <dbReference type="ARBA" id="ARBA00004377"/>
    </source>
</evidence>
<evidence type="ECO:0000256" key="10">
    <source>
        <dbReference type="ARBA" id="ARBA00022989"/>
    </source>
</evidence>
<dbReference type="PANTHER" id="PTHR33909">
    <property type="entry name" value="SEC TRANSLOCON ACCESSORY COMPLEX SUBUNIT YAJC"/>
    <property type="match status" value="1"/>
</dbReference>